<keyword evidence="1" id="KW-0732">Signal</keyword>
<keyword evidence="2" id="KW-0378">Hydrolase</keyword>
<dbReference type="AlphaFoldDB" id="A0A7S7SN42"/>
<sequence>MGASSPSFTGSKTDAPPCHCSSTPVFTVPARPETTLVTLDGAWELRCAPNPGAPGTTTLDHLASWSDNADPGVKYFSGTAAYQKSFEAPAGSLTKGRQLTLDLGDVRELAETSVNGHPLGIVWRPPYRVDITGAVKPGPNTFEIKVTNLWVNHLIGDQQPGAARISFTVPPTYKPDAPLPPSGLLGPVVIQQSVAGKP</sequence>
<dbReference type="Proteomes" id="UP000593892">
    <property type="component" value="Chromosome"/>
</dbReference>
<dbReference type="PANTHER" id="PTHR43817">
    <property type="entry name" value="GLYCOSYL HYDROLASE"/>
    <property type="match status" value="1"/>
</dbReference>
<dbReference type="SUPFAM" id="SSF49785">
    <property type="entry name" value="Galactose-binding domain-like"/>
    <property type="match status" value="1"/>
</dbReference>
<name>A0A7S7SN42_PALFE</name>
<dbReference type="GO" id="GO:0016787">
    <property type="term" value="F:hydrolase activity"/>
    <property type="evidence" value="ECO:0007669"/>
    <property type="project" value="UniProtKB-KW"/>
</dbReference>
<organism evidence="3 4">
    <name type="scientific">Paludibaculum fermentans</name>
    <dbReference type="NCBI Taxonomy" id="1473598"/>
    <lineage>
        <taxon>Bacteria</taxon>
        <taxon>Pseudomonadati</taxon>
        <taxon>Acidobacteriota</taxon>
        <taxon>Terriglobia</taxon>
        <taxon>Bryobacterales</taxon>
        <taxon>Bryobacteraceae</taxon>
        <taxon>Paludibaculum</taxon>
    </lineage>
</organism>
<gene>
    <name evidence="3" type="ORF">IRI77_09445</name>
</gene>
<dbReference type="PANTHER" id="PTHR43817:SF1">
    <property type="entry name" value="HYDROLASE, FAMILY 43, PUTATIVE (AFU_ORTHOLOGUE AFUA_3G01660)-RELATED"/>
    <property type="match status" value="1"/>
</dbReference>
<dbReference type="Gene3D" id="2.60.120.260">
    <property type="entry name" value="Galactose-binding domain-like"/>
    <property type="match status" value="1"/>
</dbReference>
<evidence type="ECO:0008006" key="5">
    <source>
        <dbReference type="Google" id="ProtNLM"/>
    </source>
</evidence>
<protein>
    <recommendedName>
        <fullName evidence="5">Glycosyl hydrolases family 2 sugar binding domain-containing protein</fullName>
    </recommendedName>
</protein>
<evidence type="ECO:0000256" key="2">
    <source>
        <dbReference type="ARBA" id="ARBA00022801"/>
    </source>
</evidence>
<accession>A0A7S7SN42</accession>
<evidence type="ECO:0000313" key="4">
    <source>
        <dbReference type="Proteomes" id="UP000593892"/>
    </source>
</evidence>
<dbReference type="KEGG" id="pfer:IRI77_09445"/>
<dbReference type="NCBIfam" id="NF045579">
    <property type="entry name" value="rhamnoside_JR"/>
    <property type="match status" value="1"/>
</dbReference>
<dbReference type="EMBL" id="CP063849">
    <property type="protein sequence ID" value="QOY90156.1"/>
    <property type="molecule type" value="Genomic_DNA"/>
</dbReference>
<reference evidence="3 4" key="1">
    <citation type="submission" date="2020-10" db="EMBL/GenBank/DDBJ databases">
        <title>Complete genome sequence of Paludibaculum fermentans P105T, a facultatively anaerobic acidobacterium capable of dissimilatory Fe(III) reduction.</title>
        <authorList>
            <person name="Dedysh S.N."/>
            <person name="Beletsky A.V."/>
            <person name="Kulichevskaya I.S."/>
            <person name="Mardanov A.V."/>
            <person name="Ravin N.V."/>
        </authorList>
    </citation>
    <scope>NUCLEOTIDE SEQUENCE [LARGE SCALE GENOMIC DNA]</scope>
    <source>
        <strain evidence="3 4">P105</strain>
    </source>
</reference>
<proteinExistence type="predicted"/>
<dbReference type="InterPro" id="IPR008979">
    <property type="entry name" value="Galactose-bd-like_sf"/>
</dbReference>
<keyword evidence="4" id="KW-1185">Reference proteome</keyword>
<evidence type="ECO:0000256" key="1">
    <source>
        <dbReference type="ARBA" id="ARBA00022729"/>
    </source>
</evidence>
<dbReference type="RefSeq" id="WP_194451821.1">
    <property type="nucleotide sequence ID" value="NZ_CP063849.1"/>
</dbReference>
<evidence type="ECO:0000313" key="3">
    <source>
        <dbReference type="EMBL" id="QOY90156.1"/>
    </source>
</evidence>